<keyword evidence="2" id="KW-1185">Reference proteome</keyword>
<gene>
    <name evidence="1" type="ORF">L3X38_004239</name>
</gene>
<evidence type="ECO:0000313" key="1">
    <source>
        <dbReference type="EMBL" id="KAI5351348.1"/>
    </source>
</evidence>
<accession>A0AAD5F326</accession>
<dbReference type="EMBL" id="JAJFAZ020000001">
    <property type="protein sequence ID" value="KAI5351348.1"/>
    <property type="molecule type" value="Genomic_DNA"/>
</dbReference>
<name>A0AAD5F326_PRUDU</name>
<dbReference type="Proteomes" id="UP001054821">
    <property type="component" value="Chromosome 1"/>
</dbReference>
<organism evidence="1 2">
    <name type="scientific">Prunus dulcis</name>
    <name type="common">Almond</name>
    <name type="synonym">Amygdalus dulcis</name>
    <dbReference type="NCBI Taxonomy" id="3755"/>
    <lineage>
        <taxon>Eukaryota</taxon>
        <taxon>Viridiplantae</taxon>
        <taxon>Streptophyta</taxon>
        <taxon>Embryophyta</taxon>
        <taxon>Tracheophyta</taxon>
        <taxon>Spermatophyta</taxon>
        <taxon>Magnoliopsida</taxon>
        <taxon>eudicotyledons</taxon>
        <taxon>Gunneridae</taxon>
        <taxon>Pentapetalae</taxon>
        <taxon>rosids</taxon>
        <taxon>fabids</taxon>
        <taxon>Rosales</taxon>
        <taxon>Rosaceae</taxon>
        <taxon>Amygdaloideae</taxon>
        <taxon>Amygdaleae</taxon>
        <taxon>Prunus</taxon>
    </lineage>
</organism>
<dbReference type="AlphaFoldDB" id="A0AAD5F326"/>
<reference evidence="1 2" key="1">
    <citation type="journal article" date="2022" name="G3 (Bethesda)">
        <title>Whole-genome sequence and methylome profiling of the almond [Prunus dulcis (Mill.) D.A. Webb] cultivar 'Nonpareil'.</title>
        <authorList>
            <person name="D'Amico-Willman K.M."/>
            <person name="Ouma W.Z."/>
            <person name="Meulia T."/>
            <person name="Sideli G.M."/>
            <person name="Gradziel T.M."/>
            <person name="Fresnedo-Ramirez J."/>
        </authorList>
    </citation>
    <scope>NUCLEOTIDE SEQUENCE [LARGE SCALE GENOMIC DNA]</scope>
    <source>
        <strain evidence="1">Clone GOH B32 T37-40</strain>
    </source>
</reference>
<evidence type="ECO:0000313" key="2">
    <source>
        <dbReference type="Proteomes" id="UP001054821"/>
    </source>
</evidence>
<comment type="caution">
    <text evidence="1">The sequence shown here is derived from an EMBL/GenBank/DDBJ whole genome shotgun (WGS) entry which is preliminary data.</text>
</comment>
<proteinExistence type="predicted"/>
<sequence>MVRWQSPLSGYYKLNVGDVIELQDGARGVGVVVCDSCGDLSGAVRGGATLGPIPSKAQGGVSNCPFTQLVVVHPRGSHTHEILASSLGAVAIRALGLVSVLATKLYTTKTGLSFALDRSFESLLLVSNSIQAIKLVNSNDECFVEDGGLVDEIRR</sequence>
<protein>
    <submittedName>
        <fullName evidence="1">Uncharacterized protein</fullName>
    </submittedName>
</protein>